<proteinExistence type="predicted"/>
<sequence length="48" mass="5522">MHKSVVNTVNDTTFLYPNKILHEFNAIMEEFIKIIAWAEAVQGDNNSQ</sequence>
<accession>A0A167LKY1</accession>
<dbReference type="Proteomes" id="UP000076486">
    <property type="component" value="Unassembled WGS sequence"/>
</dbReference>
<dbReference type="AlphaFoldDB" id="A0A167LKY1"/>
<evidence type="ECO:0000313" key="2">
    <source>
        <dbReference type="Proteomes" id="UP000076486"/>
    </source>
</evidence>
<reference evidence="1 2" key="1">
    <citation type="submission" date="2013-07" db="EMBL/GenBank/DDBJ databases">
        <title>Comparative Genomic and Metabolomic Analysis of Twelve Strains of Pseudoalteromonas luteoviolacea.</title>
        <authorList>
            <person name="Vynne N.G."/>
            <person name="Mansson M."/>
            <person name="Gram L."/>
        </authorList>
    </citation>
    <scope>NUCLEOTIDE SEQUENCE [LARGE SCALE GENOMIC DNA]</scope>
    <source>
        <strain evidence="1 2">CPMOR-1</strain>
    </source>
</reference>
<dbReference type="PATRIC" id="fig|1365248.3.peg.1566"/>
<name>A0A167LKY1_9GAMM</name>
<protein>
    <submittedName>
        <fullName evidence="1">Uncharacterized protein</fullName>
    </submittedName>
</protein>
<comment type="caution">
    <text evidence="1">The sequence shown here is derived from an EMBL/GenBank/DDBJ whole genome shotgun (WGS) entry which is preliminary data.</text>
</comment>
<dbReference type="EMBL" id="AUYC01000020">
    <property type="protein sequence ID" value="KZN64757.1"/>
    <property type="molecule type" value="Genomic_DNA"/>
</dbReference>
<evidence type="ECO:0000313" key="1">
    <source>
        <dbReference type="EMBL" id="KZN64757.1"/>
    </source>
</evidence>
<gene>
    <name evidence="1" type="ORF">N473_13270</name>
</gene>
<organism evidence="1 2">
    <name type="scientific">Pseudoalteromonas luteoviolacea CPMOR-1</name>
    <dbReference type="NCBI Taxonomy" id="1365248"/>
    <lineage>
        <taxon>Bacteria</taxon>
        <taxon>Pseudomonadati</taxon>
        <taxon>Pseudomonadota</taxon>
        <taxon>Gammaproteobacteria</taxon>
        <taxon>Alteromonadales</taxon>
        <taxon>Pseudoalteromonadaceae</taxon>
        <taxon>Pseudoalteromonas</taxon>
    </lineage>
</organism>